<reference evidence="2" key="1">
    <citation type="journal article" date="2015" name="Nature">
        <title>Complex archaea that bridge the gap between prokaryotes and eukaryotes.</title>
        <authorList>
            <person name="Spang A."/>
            <person name="Saw J.H."/>
            <person name="Jorgensen S.L."/>
            <person name="Zaremba-Niedzwiedzka K."/>
            <person name="Martijn J."/>
            <person name="Lind A.E."/>
            <person name="van Eijk R."/>
            <person name="Schleper C."/>
            <person name="Guy L."/>
            <person name="Ettema T.J."/>
        </authorList>
    </citation>
    <scope>NUCLEOTIDE SEQUENCE</scope>
</reference>
<sequence length="58" mass="6507">MGSCKTCKNFIAGRHIIRRAVPEDFGECRRGEPDTGDNPWPIIHQGDGCGEHQKRSNQ</sequence>
<protein>
    <submittedName>
        <fullName evidence="2">Uncharacterized protein</fullName>
    </submittedName>
</protein>
<dbReference type="EMBL" id="LAZR01012670">
    <property type="protein sequence ID" value="KKM25662.1"/>
    <property type="molecule type" value="Genomic_DNA"/>
</dbReference>
<evidence type="ECO:0000313" key="2">
    <source>
        <dbReference type="EMBL" id="KKM25662.1"/>
    </source>
</evidence>
<evidence type="ECO:0000256" key="1">
    <source>
        <dbReference type="SAM" id="MobiDB-lite"/>
    </source>
</evidence>
<proteinExistence type="predicted"/>
<feature type="compositionally biased region" description="Basic and acidic residues" evidence="1">
    <location>
        <begin position="49"/>
        <end position="58"/>
    </location>
</feature>
<feature type="region of interest" description="Disordered" evidence="1">
    <location>
        <begin position="29"/>
        <end position="58"/>
    </location>
</feature>
<accession>A0A0F9IDY2</accession>
<name>A0A0F9IDY2_9ZZZZ</name>
<organism evidence="2">
    <name type="scientific">marine sediment metagenome</name>
    <dbReference type="NCBI Taxonomy" id="412755"/>
    <lineage>
        <taxon>unclassified sequences</taxon>
        <taxon>metagenomes</taxon>
        <taxon>ecological metagenomes</taxon>
    </lineage>
</organism>
<dbReference type="AlphaFoldDB" id="A0A0F9IDY2"/>
<comment type="caution">
    <text evidence="2">The sequence shown here is derived from an EMBL/GenBank/DDBJ whole genome shotgun (WGS) entry which is preliminary data.</text>
</comment>
<gene>
    <name evidence="2" type="ORF">LCGC14_1592800</name>
</gene>